<dbReference type="EMBL" id="BMAW01089816">
    <property type="protein sequence ID" value="GFS41634.1"/>
    <property type="molecule type" value="Genomic_DNA"/>
</dbReference>
<feature type="region of interest" description="Disordered" evidence="1">
    <location>
        <begin position="1"/>
        <end position="29"/>
    </location>
</feature>
<protein>
    <submittedName>
        <fullName evidence="2">Uncharacterized protein</fullName>
    </submittedName>
</protein>
<evidence type="ECO:0000256" key="1">
    <source>
        <dbReference type="SAM" id="MobiDB-lite"/>
    </source>
</evidence>
<dbReference type="AlphaFoldDB" id="A0A8X6IDI1"/>
<comment type="caution">
    <text evidence="2">The sequence shown here is derived from an EMBL/GenBank/DDBJ whole genome shotgun (WGS) entry which is preliminary data.</text>
</comment>
<reference evidence="2" key="1">
    <citation type="submission" date="2020-08" db="EMBL/GenBank/DDBJ databases">
        <title>Multicomponent nature underlies the extraordinary mechanical properties of spider dragline silk.</title>
        <authorList>
            <person name="Kono N."/>
            <person name="Nakamura H."/>
            <person name="Mori M."/>
            <person name="Yoshida Y."/>
            <person name="Ohtoshi R."/>
            <person name="Malay A.D."/>
            <person name="Moran D.A.P."/>
            <person name="Tomita M."/>
            <person name="Numata K."/>
            <person name="Arakawa K."/>
        </authorList>
    </citation>
    <scope>NUCLEOTIDE SEQUENCE</scope>
</reference>
<dbReference type="Proteomes" id="UP000887013">
    <property type="component" value="Unassembled WGS sequence"/>
</dbReference>
<evidence type="ECO:0000313" key="2">
    <source>
        <dbReference type="EMBL" id="GFS41634.1"/>
    </source>
</evidence>
<organism evidence="2 3">
    <name type="scientific">Nephila pilipes</name>
    <name type="common">Giant wood spider</name>
    <name type="synonym">Nephila maculata</name>
    <dbReference type="NCBI Taxonomy" id="299642"/>
    <lineage>
        <taxon>Eukaryota</taxon>
        <taxon>Metazoa</taxon>
        <taxon>Ecdysozoa</taxon>
        <taxon>Arthropoda</taxon>
        <taxon>Chelicerata</taxon>
        <taxon>Arachnida</taxon>
        <taxon>Araneae</taxon>
        <taxon>Araneomorphae</taxon>
        <taxon>Entelegynae</taxon>
        <taxon>Araneoidea</taxon>
        <taxon>Nephilidae</taxon>
        <taxon>Nephila</taxon>
    </lineage>
</organism>
<evidence type="ECO:0000313" key="3">
    <source>
        <dbReference type="Proteomes" id="UP000887013"/>
    </source>
</evidence>
<gene>
    <name evidence="2" type="primary">AVEN_259768_1</name>
    <name evidence="2" type="ORF">NPIL_455621</name>
</gene>
<dbReference type="OrthoDB" id="6447011at2759"/>
<sequence>MVLNSWPRAKANSTKRVPPSHDWYDGNHPGLSLQTRSTRSVQTALAKLCSGHIKSLKFIDKEKTYSSCPCSRPASPAHLIDYIDASSRQQWSERGNGLVVLLEQHGVMDLV</sequence>
<proteinExistence type="predicted"/>
<keyword evidence="3" id="KW-1185">Reference proteome</keyword>
<name>A0A8X6IDI1_NEPPI</name>
<accession>A0A8X6IDI1</accession>